<keyword evidence="2" id="KW-1185">Reference proteome</keyword>
<dbReference type="RefSeq" id="WP_283742274.1">
    <property type="nucleotide sequence ID" value="NZ_JASJEV010000027.1"/>
</dbReference>
<accession>A0ABT7ALL3</accession>
<evidence type="ECO:0000313" key="2">
    <source>
        <dbReference type="Proteomes" id="UP001321492"/>
    </source>
</evidence>
<reference evidence="1 2" key="1">
    <citation type="submission" date="2023-05" db="EMBL/GenBank/DDBJ databases">
        <title>Chelatococcus sp. nov., a moderately thermophilic bacterium isolated from hot spring microbial mat.</title>
        <authorList>
            <person name="Hu C.-J."/>
            <person name="Li W.-J."/>
        </authorList>
    </citation>
    <scope>NUCLEOTIDE SEQUENCE [LARGE SCALE GENOMIC DNA]</scope>
    <source>
        <strain evidence="1 2">SYSU G07232</strain>
    </source>
</reference>
<dbReference type="EMBL" id="JASJEV010000027">
    <property type="protein sequence ID" value="MDJ1160276.1"/>
    <property type="molecule type" value="Genomic_DNA"/>
</dbReference>
<sequence>MVMFVRDFTLQAYASVIDAALKAGYDLMPVVDWLHEPRKDGKILLLRHDVDRWPQNALAVAEIEARRNVRSTFYFRTVGSAFNPAIIRQISDLGHEVGYHYEDFYTAAYVPERAIALFERNLTKLRRIADIRTIVMHGSPLSRYNNMELWKHYDFQKFGVLDCILSYDWSDFVFFTDTGRRFDSSVTNLRDSIGARTAHNVRTSRDLQEYLSERRHQYVQFSTHPERWNDGLFRWSQKWMVDRIANSIKRGICLLSR</sequence>
<comment type="caution">
    <text evidence="1">The sequence shown here is derived from an EMBL/GenBank/DDBJ whole genome shotgun (WGS) entry which is preliminary data.</text>
</comment>
<dbReference type="Proteomes" id="UP001321492">
    <property type="component" value="Unassembled WGS sequence"/>
</dbReference>
<proteinExistence type="predicted"/>
<dbReference type="SUPFAM" id="SSF88713">
    <property type="entry name" value="Glycoside hydrolase/deacetylase"/>
    <property type="match status" value="1"/>
</dbReference>
<name>A0ABT7ALL3_9HYPH</name>
<gene>
    <name evidence="1" type="ORF">QNA08_18855</name>
</gene>
<evidence type="ECO:0000313" key="1">
    <source>
        <dbReference type="EMBL" id="MDJ1160276.1"/>
    </source>
</evidence>
<evidence type="ECO:0008006" key="3">
    <source>
        <dbReference type="Google" id="ProtNLM"/>
    </source>
</evidence>
<protein>
    <recommendedName>
        <fullName evidence="3">Nodulation protein B</fullName>
    </recommendedName>
</protein>
<dbReference type="InterPro" id="IPR011330">
    <property type="entry name" value="Glyco_hydro/deAcase_b/a-brl"/>
</dbReference>
<dbReference type="Gene3D" id="3.20.20.370">
    <property type="entry name" value="Glycoside hydrolase/deacetylase"/>
    <property type="match status" value="1"/>
</dbReference>
<organism evidence="1 2">
    <name type="scientific">Chelatococcus albus</name>
    <dbReference type="NCBI Taxonomy" id="3047466"/>
    <lineage>
        <taxon>Bacteria</taxon>
        <taxon>Pseudomonadati</taxon>
        <taxon>Pseudomonadota</taxon>
        <taxon>Alphaproteobacteria</taxon>
        <taxon>Hyphomicrobiales</taxon>
        <taxon>Chelatococcaceae</taxon>
        <taxon>Chelatococcus</taxon>
    </lineage>
</organism>